<evidence type="ECO:0000256" key="7">
    <source>
        <dbReference type="ARBA" id="ARBA00023033"/>
    </source>
</evidence>
<evidence type="ECO:0000256" key="5">
    <source>
        <dbReference type="ARBA" id="ARBA00023002"/>
    </source>
</evidence>
<dbReference type="InterPro" id="IPR001128">
    <property type="entry name" value="Cyt_P450"/>
</dbReference>
<protein>
    <submittedName>
        <fullName evidence="11">Uncharacterized protein</fullName>
    </submittedName>
</protein>
<evidence type="ECO:0000256" key="9">
    <source>
        <dbReference type="RuleBase" id="RU000461"/>
    </source>
</evidence>
<accession>A0A364KXM4</accession>
<dbReference type="InterPro" id="IPR050121">
    <property type="entry name" value="Cytochrome_P450_monoxygenase"/>
</dbReference>
<evidence type="ECO:0000256" key="4">
    <source>
        <dbReference type="ARBA" id="ARBA00022723"/>
    </source>
</evidence>
<evidence type="ECO:0000256" key="2">
    <source>
        <dbReference type="ARBA" id="ARBA00010617"/>
    </source>
</evidence>
<keyword evidence="4 8" id="KW-0479">Metal-binding</keyword>
<dbReference type="PRINTS" id="PR00463">
    <property type="entry name" value="EP450I"/>
</dbReference>
<organism evidence="11 12">
    <name type="scientific">Talaromyces amestolkiae</name>
    <dbReference type="NCBI Taxonomy" id="1196081"/>
    <lineage>
        <taxon>Eukaryota</taxon>
        <taxon>Fungi</taxon>
        <taxon>Dikarya</taxon>
        <taxon>Ascomycota</taxon>
        <taxon>Pezizomycotina</taxon>
        <taxon>Eurotiomycetes</taxon>
        <taxon>Eurotiomycetidae</taxon>
        <taxon>Eurotiales</taxon>
        <taxon>Trichocomaceae</taxon>
        <taxon>Talaromyces</taxon>
        <taxon>Talaromyces sect. Talaromyces</taxon>
    </lineage>
</organism>
<feature type="transmembrane region" description="Helical" evidence="10">
    <location>
        <begin position="6"/>
        <end position="29"/>
    </location>
</feature>
<keyword evidence="6 8" id="KW-0408">Iron</keyword>
<dbReference type="AlphaFoldDB" id="A0A364KXM4"/>
<reference evidence="11 12" key="1">
    <citation type="journal article" date="2017" name="Biotechnol. Biofuels">
        <title>Differential beta-glucosidase expression as a function of carbon source availability in Talaromyces amestolkiae: a genomic and proteomic approach.</title>
        <authorList>
            <person name="de Eugenio L.I."/>
            <person name="Mendez-Liter J.A."/>
            <person name="Nieto-Dominguez M."/>
            <person name="Alonso L."/>
            <person name="Gil-Munoz J."/>
            <person name="Barriuso J."/>
            <person name="Prieto A."/>
            <person name="Martinez M.J."/>
        </authorList>
    </citation>
    <scope>NUCLEOTIDE SEQUENCE [LARGE SCALE GENOMIC DNA]</scope>
    <source>
        <strain evidence="11 12">CIB</strain>
    </source>
</reference>
<dbReference type="Pfam" id="PF00067">
    <property type="entry name" value="p450"/>
    <property type="match status" value="1"/>
</dbReference>
<comment type="caution">
    <text evidence="11">The sequence shown here is derived from an EMBL/GenBank/DDBJ whole genome shotgun (WGS) entry which is preliminary data.</text>
</comment>
<dbReference type="STRING" id="1196081.A0A364KXM4"/>
<sequence length="511" mass="59200">MTIIEIRWTSVLSYILVSILLFTVSKLIYNIFFHPLRHYPGPLFARATRLYHLYYDLSGVQHLKQKEWHDLYGEVVRIAPDELSYTSAQAWVDICGHRTRDRPGSFEKDPIFFGGTRRKTNTHIIVANDKDHRRLRRLQSHAFSEKALTAQQDVIKTHLDTFIGQLKKQALPGGEIEVKESGDGFLDIVQWLNFLTFDTIGDLAFGSPFGCLLDPVNNTRYIQVIFSMIKVGNYFRAARRFPSPLKQLLTLAIVPRRLIEDREYQVQVSKDKIDERMKRETERADFMSYIFRAKDEKAMTYPEYIGAAVIFLAAGSETTATLLSGALYLLFTHPESLEKLTAEIRTYFKSEADIDMQSTANLPFLQAVLQESLRLYPPAPNAFPRRTPAPGQIICGRFVPAKTTVGVHQWSANRSSRNFYLPEMFVPERWMGADKRFEDDKRDACQPFSFGPRNCIGQNLAYAEMRMTMCRLLWNFDLELHEGSRNWLKEQKTFNLWEKDPLQIRLKTVVR</sequence>
<dbReference type="PROSITE" id="PS00086">
    <property type="entry name" value="CYTOCHROME_P450"/>
    <property type="match status" value="1"/>
</dbReference>
<dbReference type="Gene3D" id="1.10.630.10">
    <property type="entry name" value="Cytochrome P450"/>
    <property type="match status" value="1"/>
</dbReference>
<evidence type="ECO:0000256" key="6">
    <source>
        <dbReference type="ARBA" id="ARBA00023004"/>
    </source>
</evidence>
<dbReference type="InterPro" id="IPR036396">
    <property type="entry name" value="Cyt_P450_sf"/>
</dbReference>
<dbReference type="GO" id="GO:0004497">
    <property type="term" value="F:monooxygenase activity"/>
    <property type="evidence" value="ECO:0007669"/>
    <property type="project" value="UniProtKB-KW"/>
</dbReference>
<dbReference type="OrthoDB" id="1470350at2759"/>
<evidence type="ECO:0000256" key="10">
    <source>
        <dbReference type="SAM" id="Phobius"/>
    </source>
</evidence>
<dbReference type="GO" id="GO:0020037">
    <property type="term" value="F:heme binding"/>
    <property type="evidence" value="ECO:0007669"/>
    <property type="project" value="InterPro"/>
</dbReference>
<name>A0A364KXM4_TALAM</name>
<keyword evidence="3 8" id="KW-0349">Heme</keyword>
<feature type="binding site" description="axial binding residue" evidence="8">
    <location>
        <position position="455"/>
    </location>
    <ligand>
        <name>heme</name>
        <dbReference type="ChEBI" id="CHEBI:30413"/>
    </ligand>
    <ligandPart>
        <name>Fe</name>
        <dbReference type="ChEBI" id="CHEBI:18248"/>
    </ligandPart>
</feature>
<dbReference type="GO" id="GO:0016705">
    <property type="term" value="F:oxidoreductase activity, acting on paired donors, with incorporation or reduction of molecular oxygen"/>
    <property type="evidence" value="ECO:0007669"/>
    <property type="project" value="InterPro"/>
</dbReference>
<dbReference type="EMBL" id="MIKG01000007">
    <property type="protein sequence ID" value="RAO68241.1"/>
    <property type="molecule type" value="Genomic_DNA"/>
</dbReference>
<evidence type="ECO:0000256" key="8">
    <source>
        <dbReference type="PIRSR" id="PIRSR602401-1"/>
    </source>
</evidence>
<evidence type="ECO:0000313" key="12">
    <source>
        <dbReference type="Proteomes" id="UP000249363"/>
    </source>
</evidence>
<keyword evidence="10" id="KW-1133">Transmembrane helix</keyword>
<dbReference type="PANTHER" id="PTHR24305">
    <property type="entry name" value="CYTOCHROME P450"/>
    <property type="match status" value="1"/>
</dbReference>
<keyword evidence="12" id="KW-1185">Reference proteome</keyword>
<dbReference type="PANTHER" id="PTHR24305:SF230">
    <property type="entry name" value="P450, PUTATIVE (EUROFUNG)-RELATED"/>
    <property type="match status" value="1"/>
</dbReference>
<dbReference type="GO" id="GO:0005506">
    <property type="term" value="F:iron ion binding"/>
    <property type="evidence" value="ECO:0007669"/>
    <property type="project" value="InterPro"/>
</dbReference>
<dbReference type="InterPro" id="IPR002401">
    <property type="entry name" value="Cyt_P450_E_grp-I"/>
</dbReference>
<evidence type="ECO:0000256" key="1">
    <source>
        <dbReference type="ARBA" id="ARBA00001971"/>
    </source>
</evidence>
<dbReference type="PRINTS" id="PR00385">
    <property type="entry name" value="P450"/>
</dbReference>
<dbReference type="RefSeq" id="XP_040732757.1">
    <property type="nucleotide sequence ID" value="XM_040876599.1"/>
</dbReference>
<keyword evidence="7 9" id="KW-0503">Monooxygenase</keyword>
<evidence type="ECO:0000313" key="11">
    <source>
        <dbReference type="EMBL" id="RAO68241.1"/>
    </source>
</evidence>
<dbReference type="CDD" id="cd11058">
    <property type="entry name" value="CYP60B-like"/>
    <property type="match status" value="1"/>
</dbReference>
<dbReference type="GeneID" id="63793469"/>
<keyword evidence="10" id="KW-0812">Transmembrane</keyword>
<comment type="cofactor">
    <cofactor evidence="1 8">
        <name>heme</name>
        <dbReference type="ChEBI" id="CHEBI:30413"/>
    </cofactor>
</comment>
<keyword evidence="10" id="KW-0472">Membrane</keyword>
<dbReference type="Proteomes" id="UP000249363">
    <property type="component" value="Unassembled WGS sequence"/>
</dbReference>
<dbReference type="SUPFAM" id="SSF48264">
    <property type="entry name" value="Cytochrome P450"/>
    <property type="match status" value="1"/>
</dbReference>
<proteinExistence type="inferred from homology"/>
<gene>
    <name evidence="11" type="ORF">BHQ10_004253</name>
</gene>
<comment type="similarity">
    <text evidence="2 9">Belongs to the cytochrome P450 family.</text>
</comment>
<dbReference type="InterPro" id="IPR017972">
    <property type="entry name" value="Cyt_P450_CS"/>
</dbReference>
<keyword evidence="5 9" id="KW-0560">Oxidoreductase</keyword>
<evidence type="ECO:0000256" key="3">
    <source>
        <dbReference type="ARBA" id="ARBA00022617"/>
    </source>
</evidence>